<dbReference type="RefSeq" id="WP_253860219.1">
    <property type="nucleotide sequence ID" value="NZ_AUBJ02000001.1"/>
</dbReference>
<reference evidence="2 3" key="2">
    <citation type="submission" date="2022-06" db="EMBL/GenBank/DDBJ databases">
        <title>Genomic Encyclopedia of Type Strains, Phase I: the one thousand microbial genomes (KMG-I) project.</title>
        <authorList>
            <person name="Kyrpides N."/>
        </authorList>
    </citation>
    <scope>NUCLEOTIDE SEQUENCE [LARGE SCALE GENOMIC DNA]</scope>
    <source>
        <strain evidence="2 3">DSM 43889</strain>
    </source>
</reference>
<organism evidence="2 3">
    <name type="scientific">Actinoalloteichus caeruleus DSM 43889</name>
    <dbReference type="NCBI Taxonomy" id="1120930"/>
    <lineage>
        <taxon>Bacteria</taxon>
        <taxon>Bacillati</taxon>
        <taxon>Actinomycetota</taxon>
        <taxon>Actinomycetes</taxon>
        <taxon>Pseudonocardiales</taxon>
        <taxon>Pseudonocardiaceae</taxon>
        <taxon>Actinoalloteichus</taxon>
        <taxon>Actinoalloteichus cyanogriseus</taxon>
    </lineage>
</organism>
<dbReference type="EMBL" id="AUBJ02000001">
    <property type="protein sequence ID" value="MCP2332667.1"/>
    <property type="molecule type" value="Genomic_DNA"/>
</dbReference>
<dbReference type="Proteomes" id="UP000791080">
    <property type="component" value="Unassembled WGS sequence"/>
</dbReference>
<reference evidence="2 3" key="1">
    <citation type="submission" date="2013-07" db="EMBL/GenBank/DDBJ databases">
        <authorList>
            <consortium name="DOE Joint Genome Institute"/>
            <person name="Reeve W."/>
            <person name="Huntemann M."/>
            <person name="Han J."/>
            <person name="Chen A."/>
            <person name="Kyrpides N."/>
            <person name="Mavromatis K."/>
            <person name="Markowitz V."/>
            <person name="Palaniappan K."/>
            <person name="Ivanova N."/>
            <person name="Schaumberg A."/>
            <person name="Pati A."/>
            <person name="Liolios K."/>
            <person name="Nordberg H.P."/>
            <person name="Cantor M.N."/>
            <person name="Hua S.X."/>
            <person name="Woyke T."/>
        </authorList>
    </citation>
    <scope>NUCLEOTIDE SEQUENCE [LARGE SCALE GENOMIC DNA]</scope>
    <source>
        <strain evidence="2 3">DSM 43889</strain>
    </source>
</reference>
<evidence type="ECO:0000313" key="2">
    <source>
        <dbReference type="EMBL" id="MCP2332667.1"/>
    </source>
</evidence>
<proteinExistence type="predicted"/>
<feature type="region of interest" description="Disordered" evidence="1">
    <location>
        <begin position="1"/>
        <end position="23"/>
    </location>
</feature>
<gene>
    <name evidence="2" type="ORF">G443_002937</name>
</gene>
<feature type="compositionally biased region" description="Low complexity" evidence="1">
    <location>
        <begin position="231"/>
        <end position="244"/>
    </location>
</feature>
<accession>A0ABT1JJH9</accession>
<evidence type="ECO:0000313" key="3">
    <source>
        <dbReference type="Proteomes" id="UP000791080"/>
    </source>
</evidence>
<keyword evidence="3" id="KW-1185">Reference proteome</keyword>
<protein>
    <submittedName>
        <fullName evidence="2">Uncharacterized protein</fullName>
    </submittedName>
</protein>
<sequence>MSMLTRVRAGHRSAPPAPEPGTTIAHSIEATRAPSWMALRFGAPPEEGETWVGCARALADPGFFPSWQARLGDWLRERFGESPDRTTSGYLMSWYLHAPGFLAGMLFHTARRVPHLRPADLAFRLADSRPHVDGVALLSEGFACLPDDPAAGTARATVVADERALAALLRARFVDHAARFVTAFAPTPGSVAAPCGPPRRTCSTPPSGTRGGWVATRGPASATPRWCSGARTPTPSPRGRPSTR</sequence>
<name>A0ABT1JJH9_ACTCY</name>
<feature type="region of interest" description="Disordered" evidence="1">
    <location>
        <begin position="195"/>
        <end position="244"/>
    </location>
</feature>
<evidence type="ECO:0000256" key="1">
    <source>
        <dbReference type="SAM" id="MobiDB-lite"/>
    </source>
</evidence>
<comment type="caution">
    <text evidence="2">The sequence shown here is derived from an EMBL/GenBank/DDBJ whole genome shotgun (WGS) entry which is preliminary data.</text>
</comment>